<keyword evidence="15" id="KW-0560">Oxidoreductase</keyword>
<evidence type="ECO:0000256" key="3">
    <source>
        <dbReference type="ARBA" id="ARBA00004496"/>
    </source>
</evidence>
<feature type="region of interest" description="Disordered" evidence="22">
    <location>
        <begin position="1568"/>
        <end position="1633"/>
    </location>
</feature>
<keyword evidence="16" id="KW-0408">Iron</keyword>
<evidence type="ECO:0000259" key="23">
    <source>
        <dbReference type="PROSITE" id="PS50016"/>
    </source>
</evidence>
<dbReference type="SMART" id="SM00249">
    <property type="entry name" value="PHD"/>
    <property type="match status" value="2"/>
</dbReference>
<keyword evidence="14" id="KW-0223">Dioxygenase</keyword>
<dbReference type="CDD" id="cd13318">
    <property type="entry name" value="PH_IQSEC"/>
    <property type="match status" value="1"/>
</dbReference>
<evidence type="ECO:0000256" key="17">
    <source>
        <dbReference type="ARBA" id="ARBA00023054"/>
    </source>
</evidence>
<evidence type="ECO:0000256" key="19">
    <source>
        <dbReference type="ARBA" id="ARBA00048734"/>
    </source>
</evidence>
<dbReference type="FunFam" id="1.10.220.20:FF:000001">
    <property type="entry name" value="IQ motif and SEC7 domain-containing protein 1"/>
    <property type="match status" value="1"/>
</dbReference>
<dbReference type="PROSITE" id="PS50016">
    <property type="entry name" value="ZF_PHD_2"/>
    <property type="match status" value="1"/>
</dbReference>
<keyword evidence="10" id="KW-0677">Repeat</keyword>
<evidence type="ECO:0000256" key="6">
    <source>
        <dbReference type="ARBA" id="ARBA00012902"/>
    </source>
</evidence>
<dbReference type="Pfam" id="PF01369">
    <property type="entry name" value="Sec7"/>
    <property type="match status" value="1"/>
</dbReference>
<feature type="region of interest" description="Disordered" evidence="22">
    <location>
        <begin position="231"/>
        <end position="348"/>
    </location>
</feature>
<dbReference type="GO" id="GO:0000785">
    <property type="term" value="C:chromatin"/>
    <property type="evidence" value="ECO:0007669"/>
    <property type="project" value="TreeGrafter"/>
</dbReference>
<comment type="cofactor">
    <cofactor evidence="1">
        <name>Fe(2+)</name>
        <dbReference type="ChEBI" id="CHEBI:29033"/>
    </cofactor>
</comment>
<dbReference type="SMART" id="SM00233">
    <property type="entry name" value="PH"/>
    <property type="match status" value="1"/>
</dbReference>
<dbReference type="InterPro" id="IPR019786">
    <property type="entry name" value="Zinc_finger_PHD-type_CS"/>
</dbReference>
<feature type="domain" description="JmjC" evidence="27">
    <location>
        <begin position="1887"/>
        <end position="2053"/>
    </location>
</feature>
<dbReference type="Pfam" id="PF00628">
    <property type="entry name" value="PHD"/>
    <property type="match status" value="1"/>
</dbReference>
<evidence type="ECO:0000256" key="11">
    <source>
        <dbReference type="ARBA" id="ARBA00022771"/>
    </source>
</evidence>
<feature type="compositionally biased region" description="Polar residues" evidence="22">
    <location>
        <begin position="2802"/>
        <end position="2814"/>
    </location>
</feature>
<comment type="subcellular location">
    <subcellularLocation>
        <location evidence="3">Cytoplasm</location>
    </subcellularLocation>
    <subcellularLocation>
        <location evidence="2">Nucleus</location>
    </subcellularLocation>
</comment>
<protein>
    <recommendedName>
        <fullName evidence="6">[histone H3]-trimethyl-L-lysine(4) demethylase</fullName>
        <ecNumber evidence="6">1.14.11.67</ecNumber>
    </recommendedName>
</protein>
<dbReference type="PANTHER" id="PTHR10694">
    <property type="entry name" value="LYSINE-SPECIFIC DEMETHYLASE"/>
    <property type="match status" value="1"/>
</dbReference>
<name>A0AAV2M008_KNICA</name>
<dbReference type="Gene3D" id="1.10.150.60">
    <property type="entry name" value="ARID DNA-binding domain"/>
    <property type="match status" value="1"/>
</dbReference>
<evidence type="ECO:0000256" key="10">
    <source>
        <dbReference type="ARBA" id="ARBA00022737"/>
    </source>
</evidence>
<feature type="compositionally biased region" description="Pro residues" evidence="22">
    <location>
        <begin position="1034"/>
        <end position="1061"/>
    </location>
</feature>
<dbReference type="Gene3D" id="3.30.40.10">
    <property type="entry name" value="Zinc/RING finger domain, C3HC4 (zinc finger)"/>
    <property type="match status" value="1"/>
</dbReference>
<feature type="region of interest" description="Disordered" evidence="22">
    <location>
        <begin position="916"/>
        <end position="1069"/>
    </location>
</feature>
<feature type="compositionally biased region" description="Basic and acidic residues" evidence="22">
    <location>
        <begin position="1707"/>
        <end position="1724"/>
    </location>
</feature>
<comment type="similarity">
    <text evidence="5">Belongs to the JARID1 histone demethylase family.</text>
</comment>
<dbReference type="PROSITE" id="PS50096">
    <property type="entry name" value="IQ"/>
    <property type="match status" value="1"/>
</dbReference>
<dbReference type="Pfam" id="PF16453">
    <property type="entry name" value="IQ_SEC7_PH"/>
    <property type="match status" value="1"/>
</dbReference>
<keyword evidence="11 20" id="KW-0863">Zinc-finger</keyword>
<evidence type="ECO:0000256" key="4">
    <source>
        <dbReference type="ARBA" id="ARBA00006248"/>
    </source>
</evidence>
<dbReference type="InterPro" id="IPR023394">
    <property type="entry name" value="Sec7_C_sf"/>
</dbReference>
<feature type="region of interest" description="Disordered" evidence="22">
    <location>
        <begin position="1666"/>
        <end position="1724"/>
    </location>
</feature>
<accession>A0AAV2M008</accession>
<feature type="domain" description="SEC7" evidence="24">
    <location>
        <begin position="515"/>
        <end position="708"/>
    </location>
</feature>
<dbReference type="Proteomes" id="UP001497482">
    <property type="component" value="Chromosome 5"/>
</dbReference>
<dbReference type="InterPro" id="IPR033742">
    <property type="entry name" value="IQSEC_PH"/>
</dbReference>
<dbReference type="FunFam" id="1.10.150.60:FF:000001">
    <property type="entry name" value="Putative lysine-specific demethylase 5b"/>
    <property type="match status" value="1"/>
</dbReference>
<dbReference type="Gene3D" id="1.10.1000.11">
    <property type="entry name" value="Arf Nucleotide-binding Site Opener,domain 2"/>
    <property type="match status" value="1"/>
</dbReference>
<dbReference type="Pfam" id="PF02928">
    <property type="entry name" value="zf-C5HC2"/>
    <property type="match status" value="1"/>
</dbReference>
<dbReference type="Pfam" id="PF21323">
    <property type="entry name" value="KDM5_C-hel"/>
    <property type="match status" value="1"/>
</dbReference>
<dbReference type="CDD" id="cd15608">
    <property type="entry name" value="PHD2_KDM5C_5D"/>
    <property type="match status" value="1"/>
</dbReference>
<dbReference type="Pfam" id="PF08429">
    <property type="entry name" value="PLU-1"/>
    <property type="match status" value="1"/>
</dbReference>
<evidence type="ECO:0000256" key="15">
    <source>
        <dbReference type="ARBA" id="ARBA00023002"/>
    </source>
</evidence>
<feature type="region of interest" description="Disordered" evidence="22">
    <location>
        <begin position="174"/>
        <end position="210"/>
    </location>
</feature>
<comment type="catalytic activity">
    <reaction evidence="19">
        <text>N(6),N(6),N(6)-trimethyl-L-lysyl(4)-[histone H3] + 3 2-oxoglutarate + 3 O2 = L-lysyl(4)-[histone H3] + 3 formaldehyde + 3 succinate + 3 CO2</text>
        <dbReference type="Rhea" id="RHEA:60208"/>
        <dbReference type="Rhea" id="RHEA-COMP:15537"/>
        <dbReference type="Rhea" id="RHEA-COMP:15547"/>
        <dbReference type="ChEBI" id="CHEBI:15379"/>
        <dbReference type="ChEBI" id="CHEBI:16526"/>
        <dbReference type="ChEBI" id="CHEBI:16810"/>
        <dbReference type="ChEBI" id="CHEBI:16842"/>
        <dbReference type="ChEBI" id="CHEBI:29969"/>
        <dbReference type="ChEBI" id="CHEBI:30031"/>
        <dbReference type="ChEBI" id="CHEBI:61961"/>
        <dbReference type="EC" id="1.14.11.67"/>
    </reaction>
</comment>
<dbReference type="GO" id="GO:0032012">
    <property type="term" value="P:regulation of ARF protein signal transduction"/>
    <property type="evidence" value="ECO:0007669"/>
    <property type="project" value="InterPro"/>
</dbReference>
<feature type="compositionally biased region" description="Low complexity" evidence="22">
    <location>
        <begin position="1167"/>
        <end position="1176"/>
    </location>
</feature>
<sequence length="2932" mass="327355">MDSAIKWLIPHRSKHYIVEADSQCPDPSAHKETSFIQSPYLRSSERFTDSTAPGSRGPCVSSSNSASLAWALRTRHQPASLALRKQEEEENKRCKALSDSYELSTDLQDKKVEMLERKYGGSFVSRRAARTIQTAFRQYRMNKNFERLRSSASESRMTRRIILSNMRLQYSFDERQPQQQAQTQTSFTHSVAIGPPHSPDTDRPGDYTHLEDSFSKQVKSLADSIDDALTCRTGRNDSQEGRGLSEDFGECMWSSSSNPSSQRGLGDRARGPGGGLSMHGDSTATSYSDVTLYMDDGMPSSPLSLDRAPSSTDTEYWGPGTGVGGREDSRDTEGGGSSNSRRSTPCTECRDYRLRGAHLPLLTIEPPSDSSVDMSDRSDRGSLSRQLVYEQESGVGGSPQGTLKHSPGSGTRPSSTAAAQGQTRPSGRAIPTHIPHQPPTTPLSSSSSTVLPPGGLEQPCCSDGDNDSLNSTTNSNETVNCSSGSSSQDSLREPLPPLGKQTYQRESRHSWDSPPFNSDVVQRRQYRIGLNLFNKKPEKGIQYLIERGFVSDTPVGIARFILERKGLSRQMIGEFLGNRQKQFNKDVLDCVVDEMDFSGMDLDDALRKFQAQIKVQGEAQKVERLIEAFSQRYCVCNPTLVRQFQNPDTIFILAFAIILLNTDMYSPNVKAERKMKLDDFIKNLRGVDNGQDIPRDLLVGIYQRIQKWELRTNDDHVSQVQAVERVIVGKKPVLSLPHRRLVCCCQLYEVPDPNRPQRAGLHQREVFLFNDLLVVTKIFQKKKTSVTYSFRQSFPLVEMQVHMFQNSYYPHGIRLTAVLGGERKVLIVFLAPSQQDRTRFVSDLRESIAEVQEMEKYRVESELEKQKGVMRPSLLTGTVGGVGLKSEVVNGSLGRTSFDDNCSMGEGLKRTALSSSLRDLSDTGKRGRRNSVGSLDSTMEGSVINSPQPHQRYPVPGVTGCYGSEDFRPHRPILSPGTGVGGGPGQQHTTAGTGVGGVSSSVERAGVGSGPGGSSSNNSSSFLGSLFGSKRAKPPGPLIPPGPPYPAPVPPPTTGGPPPLSPSSLCQLEGGPTKIQALHAQYCHANTVQPPPPYYHHHRYHVQPIPPPLQGVTPLTLQRGQLPCRPPLGPPPLTPHPQLAHLSQLSQHGLQGRFGNMVVGCPPPLSPLSQHSQNPLGLYHMHPTHSIRGGGGPGAKPPLTLSHSHPHPHAHSQTHPGHVHTPHPGVHSSHQTHFIFGTLPHNLPSATVNAHHAASAGQYLPQYPALSSIPPPPPHSPLPPPSSPLTPLTPLSPHPPQHPGQPQQGQQRSDERTDHRSRGRTRASRTESSGSSAADKRKRSLLRLCYFHLRFPHIQLAKPAVINTTESNYQPFTTPGHRSVCGEMEVDEFVPPPECPVFEPSWEEFQDPLGYIAKIRPIAEKSGICKIRPPPDWQPPFSVELDTFRFTPRIQRLNELEAETRVKLNYLDRIARYWEIQGSSLKIPHIERRIIDLFGLSKTVTEEGGFEMVCKERRWARVAQRLGYPPGKNAGSLLRSHYERIVYPFEMFQSGSNLLHCKPRHYDGEEVDKEYKPHSIPFRQSVPPSKMSTYGRRANRCQPDGPEDVTPHPLSTGSELQSAPEPTEEDIEKNPELKKLQIYGAGPKMMGLGLVARYKGYKKKEELPQTITIKENASPPPVKTELNVSEEQKSEEPDSTLPPPSSVNVKPEFKKEEADDKKELDPDADAKMTMRLRQNINTTSVDSFVCRMCGRGDNDEKLLLCDGCEDTYHTFCLLPPLTDPPKIRWKCPKCVAEACKKPTEAFGFEQATREYTLQSFGEMADAFKADYFNMPVHMVPTELVEREFWRLVSSIEEDVTVEYGADIHSKEFGSGFPMNNGKKVLTPEEDNYARSGWNLNVMPLLEQSLLCHINGDISGMKVPWLYVGMVFSAFCWHIEDHWSYSINYLHWGEPKTWYGVPSVAAERLEEVMKKLTPELFEYQPDLLHQLVTIMNPNILMARGVPVVRTNQCAGEFVITFPRAYHSGFNQGYNFAEAVNFCTADWLPAGRSCIEHYRHLRRYCVFSHEELTCKMATCPEKLDLNMAAATHREMFILVQEERKLRKSLMERGITEAEREAFELLPDDERQCDKCKTTCFLSALACSNCPERLVCLYHTQDLCNCPTDKLYLRYRYTLDELLAMLHRLKVRSESFDSWASRVKEALEQEEGNKIDIEALEKLKIEAGEKKFPDNELLRKLNKVLNKIEDCKKSSAELLSLSKTGENKMSAAELLSLVENMQNLPCVLKPLEEVKAIVETVESFQRLAQTFIHSKDWRKESPPAEELQGLLEQGYQLPVTVPESELLLGLKEQGRWLADVRCTLGTESGERQEVTLPVLRSLMDAGCSVPQSLPVESAMGELQELLTIAERWEEKAQICLEQRQKHPLSTLEAIVNEAQLIPVKLPNIMALQGCLTRARAWVTDLEEIQNGEHYPCLDDLEGLVAIGRDLPVFMNELHQLELQVNSAHSWKDKTSKTFLKKSSQHSLLEVLCPCVKRREKRGHTEPMEDPLDDTDNNTLGLSAQDLRDPAAIVIAFKEGEHQEKEALLRLQKLNLCKSGVSCYKEENENGGWDSAIETDSSNHSENSVQESISGPQTVCVCGGKPRAPQLRCHLCKDWFHGGCVSFPSLLPSSEQLNSLCWWDWDTRFLCPQCQRSRRPRLEVILALLVALQKLPVRLPEGEALQCLTERAITWQGRAKEALESKELQQAQQRLQELKDTLQKHTKKPEVKKEPDGGAVIVLSDSEEPEDDSIIDLTDDSPKKNGINGVKTSSENGFSQTSSEGVGALLPLLPSLKGSVVELSPATRGKLEELLLEGDLLEVTLDQTHLIHRVLQAASEPPTDTLRTLIQIELEEQRQSSRGRTKDKRKRKVEEDLPLEPQPRPAATDDLQAIVIVTVL</sequence>
<dbReference type="InterPro" id="IPR013083">
    <property type="entry name" value="Znf_RING/FYVE/PHD"/>
</dbReference>
<evidence type="ECO:0000259" key="25">
    <source>
        <dbReference type="PROSITE" id="PS51011"/>
    </source>
</evidence>
<dbReference type="InterPro" id="IPR003349">
    <property type="entry name" value="JmjN"/>
</dbReference>
<feature type="domain" description="ARID" evidence="25">
    <location>
        <begin position="1460"/>
        <end position="1550"/>
    </location>
</feature>
<feature type="domain" description="JmjN" evidence="26">
    <location>
        <begin position="1395"/>
        <end position="1436"/>
    </location>
</feature>
<dbReference type="Gene3D" id="1.10.220.20">
    <property type="match status" value="1"/>
</dbReference>
<feature type="compositionally biased region" description="Basic and acidic residues" evidence="22">
    <location>
        <begin position="234"/>
        <end position="245"/>
    </location>
</feature>
<feature type="compositionally biased region" description="Low complexity" evidence="22">
    <location>
        <begin position="442"/>
        <end position="456"/>
    </location>
</feature>
<evidence type="ECO:0000256" key="5">
    <source>
        <dbReference type="ARBA" id="ARBA00006801"/>
    </source>
</evidence>
<keyword evidence="17 21" id="KW-0175">Coiled coil</keyword>
<evidence type="ECO:0000313" key="28">
    <source>
        <dbReference type="EMBL" id="CAL1606677.1"/>
    </source>
</evidence>
<dbReference type="GO" id="GO:0034647">
    <property type="term" value="F:histone H3K4me/H3K4me2/H3K4me3 demethylase activity"/>
    <property type="evidence" value="ECO:0007669"/>
    <property type="project" value="UniProtKB-EC"/>
</dbReference>
<dbReference type="InterPro" id="IPR011993">
    <property type="entry name" value="PH-like_dom_sf"/>
</dbReference>
<dbReference type="InterPro" id="IPR001965">
    <property type="entry name" value="Znf_PHD"/>
</dbReference>
<dbReference type="InterPro" id="IPR004198">
    <property type="entry name" value="Znf_C5HC2"/>
</dbReference>
<evidence type="ECO:0000256" key="20">
    <source>
        <dbReference type="PROSITE-ProRule" id="PRU00146"/>
    </source>
</evidence>
<evidence type="ECO:0000256" key="21">
    <source>
        <dbReference type="SAM" id="Coils"/>
    </source>
</evidence>
<dbReference type="InterPro" id="IPR001606">
    <property type="entry name" value="ARID_dom"/>
</dbReference>
<dbReference type="FunFam" id="1.10.1000.11:FF:000001">
    <property type="entry name" value="IQ motif and SEC7 domain-containing protein 1"/>
    <property type="match status" value="1"/>
</dbReference>
<dbReference type="SUPFAM" id="SSF46774">
    <property type="entry name" value="ARID-like"/>
    <property type="match status" value="1"/>
</dbReference>
<dbReference type="Gene3D" id="2.30.29.30">
    <property type="entry name" value="Pleckstrin-homology domain (PH domain)/Phosphotyrosine-binding domain (PTB)"/>
    <property type="match status" value="1"/>
</dbReference>
<dbReference type="FunFam" id="2.60.120.650:FF:000001">
    <property type="entry name" value="Putative lysine-specific demethylase 5b"/>
    <property type="match status" value="1"/>
</dbReference>
<dbReference type="GO" id="GO:0003677">
    <property type="term" value="F:DNA binding"/>
    <property type="evidence" value="ECO:0007669"/>
    <property type="project" value="InterPro"/>
</dbReference>
<dbReference type="EC" id="1.14.11.67" evidence="6"/>
<evidence type="ECO:0000256" key="14">
    <source>
        <dbReference type="ARBA" id="ARBA00022964"/>
    </source>
</evidence>
<dbReference type="CDD" id="cd16875">
    <property type="entry name" value="ARID_KDM5C_5D"/>
    <property type="match status" value="1"/>
</dbReference>
<dbReference type="PROSITE" id="PS01359">
    <property type="entry name" value="ZF_PHD_1"/>
    <property type="match status" value="2"/>
</dbReference>
<evidence type="ECO:0000256" key="18">
    <source>
        <dbReference type="ARBA" id="ARBA00023242"/>
    </source>
</evidence>
<feature type="compositionally biased region" description="Basic residues" evidence="22">
    <location>
        <begin position="1204"/>
        <end position="1221"/>
    </location>
</feature>
<keyword evidence="9" id="KW-0479">Metal-binding</keyword>
<dbReference type="Pfam" id="PF02373">
    <property type="entry name" value="JmjC"/>
    <property type="match status" value="1"/>
</dbReference>
<feature type="region of interest" description="Disordered" evidence="22">
    <location>
        <begin position="1165"/>
        <end position="1231"/>
    </location>
</feature>
<dbReference type="EMBL" id="OZ035827">
    <property type="protein sequence ID" value="CAL1606677.1"/>
    <property type="molecule type" value="Genomic_DNA"/>
</dbReference>
<dbReference type="SUPFAM" id="SSF57903">
    <property type="entry name" value="FYVE/PHD zinc finger"/>
    <property type="match status" value="2"/>
</dbReference>
<dbReference type="PROSITE" id="PS51184">
    <property type="entry name" value="JMJC"/>
    <property type="match status" value="1"/>
</dbReference>
<dbReference type="InterPro" id="IPR013637">
    <property type="entry name" value="Lys_sp_deMease-like_dom"/>
</dbReference>
<evidence type="ECO:0000259" key="27">
    <source>
        <dbReference type="PROSITE" id="PS51184"/>
    </source>
</evidence>
<keyword evidence="7" id="KW-0963">Cytoplasm</keyword>
<feature type="domain" description="PHD-type" evidence="23">
    <location>
        <begin position="1743"/>
        <end position="1793"/>
    </location>
</feature>
<reference evidence="28 29" key="1">
    <citation type="submission" date="2024-04" db="EMBL/GenBank/DDBJ databases">
        <authorList>
            <person name="Waldvogel A.-M."/>
            <person name="Schoenle A."/>
        </authorList>
    </citation>
    <scope>NUCLEOTIDE SEQUENCE [LARGE SCALE GENOMIC DNA]</scope>
</reference>
<feature type="compositionally biased region" description="Acidic residues" evidence="22">
    <location>
        <begin position="2779"/>
        <end position="2791"/>
    </location>
</feature>
<keyword evidence="13" id="KW-0156">Chromatin regulator</keyword>
<keyword evidence="12" id="KW-0862">Zinc</keyword>
<dbReference type="SUPFAM" id="SSF51197">
    <property type="entry name" value="Clavaminate synthase-like"/>
    <property type="match status" value="1"/>
</dbReference>
<feature type="coiled-coil region" evidence="21">
    <location>
        <begin position="2733"/>
        <end position="2760"/>
    </location>
</feature>
<dbReference type="InterPro" id="IPR019787">
    <property type="entry name" value="Znf_PHD-finger"/>
</dbReference>
<evidence type="ECO:0000256" key="16">
    <source>
        <dbReference type="ARBA" id="ARBA00023004"/>
    </source>
</evidence>
<evidence type="ECO:0000256" key="1">
    <source>
        <dbReference type="ARBA" id="ARBA00001954"/>
    </source>
</evidence>
<gene>
    <name evidence="28" type="ORF">KC01_LOCUS33804</name>
</gene>
<feature type="region of interest" description="Disordered" evidence="22">
    <location>
        <begin position="2889"/>
        <end position="2918"/>
    </location>
</feature>
<dbReference type="PROSITE" id="PS50190">
    <property type="entry name" value="SEC7"/>
    <property type="match status" value="1"/>
</dbReference>
<dbReference type="InterPro" id="IPR011011">
    <property type="entry name" value="Znf_FYVE_PHD"/>
</dbReference>
<dbReference type="CDD" id="cd00171">
    <property type="entry name" value="Sec7"/>
    <property type="match status" value="1"/>
</dbReference>
<dbReference type="PANTHER" id="PTHR10694:SF43">
    <property type="entry name" value="LYSINE-SPECIFIC DEMETHYLASE 5C"/>
    <property type="match status" value="1"/>
</dbReference>
<evidence type="ECO:0000259" key="24">
    <source>
        <dbReference type="PROSITE" id="PS50190"/>
    </source>
</evidence>
<dbReference type="GO" id="GO:0005634">
    <property type="term" value="C:nucleus"/>
    <property type="evidence" value="ECO:0007669"/>
    <property type="project" value="UniProtKB-SubCell"/>
</dbReference>
<dbReference type="Pfam" id="PF02375">
    <property type="entry name" value="JmjN"/>
    <property type="match status" value="1"/>
</dbReference>
<organism evidence="28 29">
    <name type="scientific">Knipowitschia caucasica</name>
    <name type="common">Caucasian dwarf goby</name>
    <name type="synonym">Pomatoschistus caucasicus</name>
    <dbReference type="NCBI Taxonomy" id="637954"/>
    <lineage>
        <taxon>Eukaryota</taxon>
        <taxon>Metazoa</taxon>
        <taxon>Chordata</taxon>
        <taxon>Craniata</taxon>
        <taxon>Vertebrata</taxon>
        <taxon>Euteleostomi</taxon>
        <taxon>Actinopterygii</taxon>
        <taxon>Neopterygii</taxon>
        <taxon>Teleostei</taxon>
        <taxon>Neoteleostei</taxon>
        <taxon>Acanthomorphata</taxon>
        <taxon>Gobiaria</taxon>
        <taxon>Gobiiformes</taxon>
        <taxon>Gobioidei</taxon>
        <taxon>Gobiidae</taxon>
        <taxon>Gobiinae</taxon>
        <taxon>Knipowitschia</taxon>
    </lineage>
</organism>
<dbReference type="InterPro" id="IPR003347">
    <property type="entry name" value="JmjC_dom"/>
</dbReference>
<dbReference type="SUPFAM" id="SSF48425">
    <property type="entry name" value="Sec7 domain"/>
    <property type="match status" value="1"/>
</dbReference>
<evidence type="ECO:0000256" key="13">
    <source>
        <dbReference type="ARBA" id="ARBA00022853"/>
    </source>
</evidence>
<dbReference type="FunFam" id="2.30.29.30:FF:000004">
    <property type="entry name" value="IQ motif and SEC7 domain-containing protein 1"/>
    <property type="match status" value="1"/>
</dbReference>
<evidence type="ECO:0000256" key="22">
    <source>
        <dbReference type="SAM" id="MobiDB-lite"/>
    </source>
</evidence>
<evidence type="ECO:0000256" key="7">
    <source>
        <dbReference type="ARBA" id="ARBA00022490"/>
    </source>
</evidence>
<feature type="region of interest" description="Disordered" evidence="22">
    <location>
        <begin position="2779"/>
        <end position="2814"/>
    </location>
</feature>
<feature type="compositionally biased region" description="Polar residues" evidence="22">
    <location>
        <begin position="400"/>
        <end position="425"/>
    </location>
</feature>
<dbReference type="GO" id="GO:0006355">
    <property type="term" value="P:regulation of DNA-templated transcription"/>
    <property type="evidence" value="ECO:0007669"/>
    <property type="project" value="TreeGrafter"/>
</dbReference>
<dbReference type="InterPro" id="IPR036431">
    <property type="entry name" value="ARID_dom_sf"/>
</dbReference>
<dbReference type="Pfam" id="PF01388">
    <property type="entry name" value="ARID"/>
    <property type="match status" value="1"/>
</dbReference>
<evidence type="ECO:0000256" key="12">
    <source>
        <dbReference type="ARBA" id="ARBA00022833"/>
    </source>
</evidence>
<evidence type="ECO:0000256" key="2">
    <source>
        <dbReference type="ARBA" id="ARBA00004123"/>
    </source>
</evidence>
<evidence type="ECO:0000313" key="29">
    <source>
        <dbReference type="Proteomes" id="UP001497482"/>
    </source>
</evidence>
<evidence type="ECO:0000259" key="26">
    <source>
        <dbReference type="PROSITE" id="PS51183"/>
    </source>
</evidence>
<evidence type="ECO:0000256" key="8">
    <source>
        <dbReference type="ARBA" id="ARBA00022553"/>
    </source>
</evidence>
<dbReference type="GO" id="GO:0008270">
    <property type="term" value="F:zinc ion binding"/>
    <property type="evidence" value="ECO:0007669"/>
    <property type="project" value="UniProtKB-KW"/>
</dbReference>
<evidence type="ECO:0000256" key="9">
    <source>
        <dbReference type="ARBA" id="ARBA00022723"/>
    </source>
</evidence>
<feature type="compositionally biased region" description="Basic residues" evidence="22">
    <location>
        <begin position="2893"/>
        <end position="2903"/>
    </location>
</feature>
<dbReference type="CDD" id="cd15604">
    <property type="entry name" value="PHD1_KDM5C_5D"/>
    <property type="match status" value="1"/>
</dbReference>
<dbReference type="SMART" id="SM00222">
    <property type="entry name" value="Sec7"/>
    <property type="match status" value="1"/>
</dbReference>
<dbReference type="PROSITE" id="PS51183">
    <property type="entry name" value="JMJN"/>
    <property type="match status" value="1"/>
</dbReference>
<dbReference type="SUPFAM" id="SSF50729">
    <property type="entry name" value="PH domain-like"/>
    <property type="match status" value="1"/>
</dbReference>
<dbReference type="InterPro" id="IPR035999">
    <property type="entry name" value="Sec7_dom_sf"/>
</dbReference>
<dbReference type="InterPro" id="IPR001849">
    <property type="entry name" value="PH_domain"/>
</dbReference>
<dbReference type="SMART" id="SM01014">
    <property type="entry name" value="ARID"/>
    <property type="match status" value="1"/>
</dbReference>
<proteinExistence type="inferred from homology"/>
<feature type="compositionally biased region" description="Low complexity" evidence="22">
    <location>
        <begin position="467"/>
        <end position="483"/>
    </location>
</feature>
<feature type="compositionally biased region" description="Basic and acidic residues" evidence="22">
    <location>
        <begin position="199"/>
        <end position="210"/>
    </location>
</feature>
<keyword evidence="18" id="KW-0539">Nucleus</keyword>
<dbReference type="SMART" id="SM00545">
    <property type="entry name" value="JmjN"/>
    <property type="match status" value="1"/>
</dbReference>
<feature type="compositionally biased region" description="Polar residues" evidence="22">
    <location>
        <begin position="931"/>
        <end position="949"/>
    </location>
</feature>
<comment type="similarity">
    <text evidence="4">Belongs to the BRAG family.</text>
</comment>
<dbReference type="Gene3D" id="2.60.120.650">
    <property type="entry name" value="Cupin"/>
    <property type="match status" value="1"/>
</dbReference>
<keyword evidence="29" id="KW-1185">Reference proteome</keyword>
<feature type="region of interest" description="Disordered" evidence="22">
    <location>
        <begin position="360"/>
        <end position="516"/>
    </location>
</feature>
<dbReference type="InterPro" id="IPR000904">
    <property type="entry name" value="Sec7_dom"/>
</dbReference>
<feature type="compositionally biased region" description="Polar residues" evidence="22">
    <location>
        <begin position="280"/>
        <end position="289"/>
    </location>
</feature>
<dbReference type="InterPro" id="IPR048615">
    <property type="entry name" value="KDM5_C-hel"/>
</dbReference>
<feature type="compositionally biased region" description="Polar residues" evidence="22">
    <location>
        <begin position="253"/>
        <end position="262"/>
    </location>
</feature>
<feature type="region of interest" description="Disordered" evidence="22">
    <location>
        <begin position="1264"/>
        <end position="1335"/>
    </location>
</feature>
<dbReference type="GO" id="GO:0005085">
    <property type="term" value="F:guanyl-nucleotide exchange factor activity"/>
    <property type="evidence" value="ECO:0007669"/>
    <property type="project" value="InterPro"/>
</dbReference>
<feature type="compositionally biased region" description="Low complexity" evidence="22">
    <location>
        <begin position="1014"/>
        <end position="1029"/>
    </location>
</feature>
<feature type="compositionally biased region" description="Pro residues" evidence="22">
    <location>
        <begin position="1269"/>
        <end position="1284"/>
    </location>
</feature>
<feature type="compositionally biased region" description="Pro residues" evidence="22">
    <location>
        <begin position="1290"/>
        <end position="1299"/>
    </location>
</feature>
<dbReference type="GO" id="GO:0005737">
    <property type="term" value="C:cytoplasm"/>
    <property type="evidence" value="ECO:0007669"/>
    <property type="project" value="UniProtKB-SubCell"/>
</dbReference>
<keyword evidence="8" id="KW-0597">Phosphoprotein</keyword>
<dbReference type="SMART" id="SM00558">
    <property type="entry name" value="JmjC"/>
    <property type="match status" value="1"/>
</dbReference>
<dbReference type="PROSITE" id="PS51011">
    <property type="entry name" value="ARID"/>
    <property type="match status" value="1"/>
</dbReference>
<dbReference type="SMART" id="SM00501">
    <property type="entry name" value="BRIGHT"/>
    <property type="match status" value="1"/>
</dbReference>